<evidence type="ECO:0000313" key="2">
    <source>
        <dbReference type="EMBL" id="MFD0990703.1"/>
    </source>
</evidence>
<evidence type="ECO:0000313" key="3">
    <source>
        <dbReference type="EMBL" id="MFD0991573.1"/>
    </source>
</evidence>
<evidence type="ECO:0000256" key="1">
    <source>
        <dbReference type="SAM" id="SignalP"/>
    </source>
</evidence>
<accession>A0ABW3JJN7</accession>
<protein>
    <submittedName>
        <fullName evidence="2">Uncharacterized protein</fullName>
    </submittedName>
</protein>
<reference evidence="2" key="1">
    <citation type="journal article" date="2014" name="Int. J. Syst. Evol. Microbiol.">
        <title>Complete genome of a new Firmicutes species belonging to the dominant human colonic microbiota ('Ruminococcus bicirculans') reveals two chromosomes and a selective capacity to utilize plant glucans.</title>
        <authorList>
            <consortium name="NISC Comparative Sequencing Program"/>
            <person name="Wegmann U."/>
            <person name="Louis P."/>
            <person name="Goesmann A."/>
            <person name="Henrissat B."/>
            <person name="Duncan S.H."/>
            <person name="Flint H.J."/>
        </authorList>
    </citation>
    <scope>NUCLEOTIDE SEQUENCE</scope>
    <source>
        <strain evidence="2">CCUG 62414</strain>
    </source>
</reference>
<keyword evidence="4" id="KW-1185">Reference proteome</keyword>
<dbReference type="Proteomes" id="UP001597061">
    <property type="component" value="Unassembled WGS sequence"/>
</dbReference>
<name>A0ABW3JJN7_9FLAO</name>
<sequence>MKKIILLLALIFTFNVSFSQENKEVKNIFKFNIVPAFEGIYEFQFERVISPKSSIQIGFASGKDGFTDRNKFNDLLLDRIGRNLNDAKDTEYSEKTFAMNIDFRYYFSSENNHRGLYISPSIQ</sequence>
<dbReference type="EMBL" id="JBHTJI010000048">
    <property type="protein sequence ID" value="MFD0991573.1"/>
    <property type="molecule type" value="Genomic_DNA"/>
</dbReference>
<reference evidence="4" key="2">
    <citation type="journal article" date="2019" name="Int. J. Syst. Evol. Microbiol.">
        <title>The Global Catalogue of Microorganisms (GCM) 10K type strain sequencing project: providing services to taxonomists for standard genome sequencing and annotation.</title>
        <authorList>
            <consortium name="The Broad Institute Genomics Platform"/>
            <consortium name="The Broad Institute Genome Sequencing Center for Infectious Disease"/>
            <person name="Wu L."/>
            <person name="Ma J."/>
        </authorList>
    </citation>
    <scope>NUCLEOTIDE SEQUENCE [LARGE SCALE GENOMIC DNA]</scope>
    <source>
        <strain evidence="4">CCUG 62414</strain>
    </source>
</reference>
<proteinExistence type="predicted"/>
<organism evidence="2 4">
    <name type="scientific">Mariniflexile jejuense</name>
    <dbReference type="NCBI Taxonomy" id="1173582"/>
    <lineage>
        <taxon>Bacteria</taxon>
        <taxon>Pseudomonadati</taxon>
        <taxon>Bacteroidota</taxon>
        <taxon>Flavobacteriia</taxon>
        <taxon>Flavobacteriales</taxon>
        <taxon>Flavobacteriaceae</taxon>
        <taxon>Mariniflexile</taxon>
    </lineage>
</organism>
<feature type="chain" id="PRO_5045033429" evidence="1">
    <location>
        <begin position="20"/>
        <end position="123"/>
    </location>
</feature>
<feature type="non-terminal residue" evidence="2">
    <location>
        <position position="123"/>
    </location>
</feature>
<reference evidence="2" key="3">
    <citation type="submission" date="2024-09" db="EMBL/GenBank/DDBJ databases">
        <authorList>
            <person name="Sun Q."/>
            <person name="Mori K."/>
        </authorList>
    </citation>
    <scope>NUCLEOTIDE SEQUENCE</scope>
    <source>
        <strain evidence="2">CCUG 62414</strain>
    </source>
</reference>
<dbReference type="EMBL" id="JBHTJI010000005">
    <property type="protein sequence ID" value="MFD0990703.1"/>
    <property type="molecule type" value="Genomic_DNA"/>
</dbReference>
<keyword evidence="1" id="KW-0732">Signal</keyword>
<comment type="caution">
    <text evidence="2">The sequence shown here is derived from an EMBL/GenBank/DDBJ whole genome shotgun (WGS) entry which is preliminary data.</text>
</comment>
<dbReference type="RefSeq" id="WP_379926344.1">
    <property type="nucleotide sequence ID" value="NZ_JBHTJI010000005.1"/>
</dbReference>
<evidence type="ECO:0000313" key="4">
    <source>
        <dbReference type="Proteomes" id="UP001597061"/>
    </source>
</evidence>
<gene>
    <name evidence="2" type="ORF">ACFQ1R_11395</name>
    <name evidence="3" type="ORF">ACFQ1R_15855</name>
</gene>
<feature type="signal peptide" evidence="1">
    <location>
        <begin position="1"/>
        <end position="19"/>
    </location>
</feature>